<proteinExistence type="predicted"/>
<dbReference type="AlphaFoldDB" id="A0A974WHW5"/>
<keyword evidence="2" id="KW-1185">Reference proteome</keyword>
<accession>A0A974WHW5</accession>
<dbReference type="EMBL" id="CP070608">
    <property type="protein sequence ID" value="QSE98701.1"/>
    <property type="molecule type" value="Genomic_DNA"/>
</dbReference>
<reference evidence="1" key="1">
    <citation type="submission" date="2021-02" db="EMBL/GenBank/DDBJ databases">
        <title>Fulvivirga sp. S481 isolated from sea water.</title>
        <authorList>
            <person name="Bae S.S."/>
            <person name="Baek K."/>
        </authorList>
    </citation>
    <scope>NUCLEOTIDE SEQUENCE</scope>
    <source>
        <strain evidence="1">S481</strain>
    </source>
</reference>
<dbReference type="RefSeq" id="WP_205723215.1">
    <property type="nucleotide sequence ID" value="NZ_CP070608.1"/>
</dbReference>
<name>A0A974WHW5_9BACT</name>
<dbReference type="Proteomes" id="UP000662783">
    <property type="component" value="Chromosome"/>
</dbReference>
<protein>
    <submittedName>
        <fullName evidence="1">Uncharacterized protein</fullName>
    </submittedName>
</protein>
<evidence type="ECO:0000313" key="2">
    <source>
        <dbReference type="Proteomes" id="UP000662783"/>
    </source>
</evidence>
<gene>
    <name evidence="1" type="ORF">JR347_06370</name>
</gene>
<evidence type="ECO:0000313" key="1">
    <source>
        <dbReference type="EMBL" id="QSE98701.1"/>
    </source>
</evidence>
<sequence length="86" mass="9859">MASIVGISSNPEKSRLLWQTKVSDMHDWLVVSHFPLQQLAIINGLSYADAHNADFKIETGDPGSMWYVYRFDYINYKGKIVRPQAK</sequence>
<dbReference type="KEGG" id="fuv:JR347_06370"/>
<organism evidence="1 2">
    <name type="scientific">Fulvivirga lutea</name>
    <dbReference type="NCBI Taxonomy" id="2810512"/>
    <lineage>
        <taxon>Bacteria</taxon>
        <taxon>Pseudomonadati</taxon>
        <taxon>Bacteroidota</taxon>
        <taxon>Cytophagia</taxon>
        <taxon>Cytophagales</taxon>
        <taxon>Fulvivirgaceae</taxon>
        <taxon>Fulvivirga</taxon>
    </lineage>
</organism>